<dbReference type="KEGG" id="kbi:30213286"/>
<reference evidence="3" key="2">
    <citation type="submission" date="2013-07" db="EMBL/GenBank/DDBJ databases">
        <authorList>
            <consortium name="The Broad Institute Genome Sequencing Platform"/>
            <person name="Cuomo C."/>
            <person name="Litvintseva A."/>
            <person name="Chen Y."/>
            <person name="Heitman J."/>
            <person name="Sun S."/>
            <person name="Springer D."/>
            <person name="Dromer F."/>
            <person name="Young S.K."/>
            <person name="Zeng Q."/>
            <person name="Gargeya S."/>
            <person name="Fitzgerald M."/>
            <person name="Abouelleil A."/>
            <person name="Alvarado L."/>
            <person name="Berlin A.M."/>
            <person name="Chapman S.B."/>
            <person name="Dewar J."/>
            <person name="Goldberg J."/>
            <person name="Griggs A."/>
            <person name="Gujja S."/>
            <person name="Hansen M."/>
            <person name="Howarth C."/>
            <person name="Imamovic A."/>
            <person name="Larimer J."/>
            <person name="McCowan C."/>
            <person name="Murphy C."/>
            <person name="Pearson M."/>
            <person name="Priest M."/>
            <person name="Roberts A."/>
            <person name="Saif S."/>
            <person name="Shea T."/>
            <person name="Sykes S."/>
            <person name="Wortman J."/>
            <person name="Nusbaum C."/>
            <person name="Birren B."/>
        </authorList>
    </citation>
    <scope>NUCLEOTIDE SEQUENCE</scope>
    <source>
        <strain evidence="3">CBS 10118</strain>
    </source>
</reference>
<dbReference type="GeneID" id="30213286"/>
<evidence type="ECO:0000256" key="1">
    <source>
        <dbReference type="SAM" id="MobiDB-lite"/>
    </source>
</evidence>
<feature type="compositionally biased region" description="Low complexity" evidence="1">
    <location>
        <begin position="111"/>
        <end position="130"/>
    </location>
</feature>
<sequence length="685" mass="73475">MSYFVPMNSMGHGPSWGRPPPSSPQSGSSIRDTLSGWGNSARNWASGLAQNAADRLRPNTPPPGWWSNPSLAPGTAPSSNQSGPWSSASAGSGSTSNGSFAYQPPPPPQAYTPTPTQQQQQSSFPTQTQPMTMPSRDASIQSAIRTAAYTDGDKKGYKFEYDATILPPNKTYTNSIADENGKVAYTSVLTISENGKKHWDIYSGVPPPGATGTTGAAQSATGPSGTNLANTTDPTQTQGTEPELYHLPSFKEIVSDHNPESWVFGVPPADLSGVGSSKGQPLGKNGQRYSEILFEKGNYTASGFDRPRQILEDTTNWVQNRYRAMLPADYRDPWGNRAGGRMLNRHQARNLAVQFLDRDHDGSAAREFALVSWMDNYVSESMFSDTNIAFSDAPRPLTSNGLGSATSLAWDGSKLSDWAVNMVGPPESGVRDYWGVGTVFSDRQMERMMDLIDTAQSYGDDLCEAAGLDPEQTSIVSSQVGTALATEVAISRNKSADNDQKSWAYGNLFSFSRQMSNLSDDDRETYVSLASGKITIDELRSWLLSKASAPASASAQASVDPSTTGTPIPAGTATASNPGTNSTFSNPVTNSTFSNPTTPSMQDRMRADQGNWQRAQEQQQHTNSYGIPSQMQTGTSFGGVNPDGRGPNTNKPSSLKGGRHVAFNNLAEVRPYWDSQPASASVHAM</sequence>
<feature type="compositionally biased region" description="Polar residues" evidence="1">
    <location>
        <begin position="610"/>
        <end position="635"/>
    </location>
</feature>
<dbReference type="EMBL" id="KV700382">
    <property type="protein sequence ID" value="OCF21215.1"/>
    <property type="molecule type" value="Genomic_DNA"/>
</dbReference>
<feature type="compositionally biased region" description="Low complexity" evidence="1">
    <location>
        <begin position="552"/>
        <end position="600"/>
    </location>
</feature>
<dbReference type="AlphaFoldDB" id="A0A1B9FR20"/>
<reference evidence="2" key="3">
    <citation type="submission" date="2016-07" db="EMBL/GenBank/DDBJ databases">
        <title>Evolution of pathogenesis and genome organization in the Tremellales.</title>
        <authorList>
            <person name="Cuomo C."/>
            <person name="Litvintseva A."/>
            <person name="Heitman J."/>
            <person name="Chen Y."/>
            <person name="Sun S."/>
            <person name="Springer D."/>
            <person name="Dromer F."/>
            <person name="Young S."/>
            <person name="Zeng Q."/>
            <person name="Chapman S."/>
            <person name="Gujja S."/>
            <person name="Saif S."/>
            <person name="Birren B."/>
        </authorList>
    </citation>
    <scope>NUCLEOTIDE SEQUENCE</scope>
    <source>
        <strain evidence="2">CBS 10118</strain>
    </source>
</reference>
<dbReference type="RefSeq" id="XP_019042285.1">
    <property type="nucleotide sequence ID" value="XM_019195462.1"/>
</dbReference>
<keyword evidence="4" id="KW-1185">Reference proteome</keyword>
<dbReference type="EMBL" id="CP144543">
    <property type="protein sequence ID" value="WVW83023.1"/>
    <property type="molecule type" value="Genomic_DNA"/>
</dbReference>
<feature type="region of interest" description="Disordered" evidence="1">
    <location>
        <begin position="552"/>
        <end position="658"/>
    </location>
</feature>
<feature type="region of interest" description="Disordered" evidence="1">
    <location>
        <begin position="204"/>
        <end position="242"/>
    </location>
</feature>
<dbReference type="VEuPathDB" id="FungiDB:I302_08887"/>
<feature type="region of interest" description="Disordered" evidence="1">
    <location>
        <begin position="1"/>
        <end position="139"/>
    </location>
</feature>
<organism evidence="2">
    <name type="scientific">Kwoniella bestiolae CBS 10118</name>
    <dbReference type="NCBI Taxonomy" id="1296100"/>
    <lineage>
        <taxon>Eukaryota</taxon>
        <taxon>Fungi</taxon>
        <taxon>Dikarya</taxon>
        <taxon>Basidiomycota</taxon>
        <taxon>Agaricomycotina</taxon>
        <taxon>Tremellomycetes</taxon>
        <taxon>Tremellales</taxon>
        <taxon>Cryptococcaceae</taxon>
        <taxon>Kwoniella</taxon>
    </lineage>
</organism>
<reference evidence="2" key="1">
    <citation type="submission" date="2013-07" db="EMBL/GenBank/DDBJ databases">
        <title>The Genome Sequence of Cryptococcus bestiolae CBS10118.</title>
        <authorList>
            <consortium name="The Broad Institute Genome Sequencing Platform"/>
            <person name="Cuomo C."/>
            <person name="Litvintseva A."/>
            <person name="Chen Y."/>
            <person name="Heitman J."/>
            <person name="Sun S."/>
            <person name="Springer D."/>
            <person name="Dromer F."/>
            <person name="Young S.K."/>
            <person name="Zeng Q."/>
            <person name="Gargeya S."/>
            <person name="Fitzgerald M."/>
            <person name="Abouelleil A."/>
            <person name="Alvarado L."/>
            <person name="Berlin A.M."/>
            <person name="Chapman S.B."/>
            <person name="Dewar J."/>
            <person name="Goldberg J."/>
            <person name="Griggs A."/>
            <person name="Gujja S."/>
            <person name="Hansen M."/>
            <person name="Howarth C."/>
            <person name="Imamovic A."/>
            <person name="Larimer J."/>
            <person name="McCowan C."/>
            <person name="Murphy C."/>
            <person name="Pearson M."/>
            <person name="Priest M."/>
            <person name="Roberts A."/>
            <person name="Saif S."/>
            <person name="Shea T."/>
            <person name="Sykes S."/>
            <person name="Wortman J."/>
            <person name="Nusbaum C."/>
            <person name="Birren B."/>
        </authorList>
    </citation>
    <scope>NUCLEOTIDE SEQUENCE [LARGE SCALE GENOMIC DNA]</scope>
    <source>
        <strain evidence="2">CBS 10118</strain>
    </source>
</reference>
<reference evidence="3" key="4">
    <citation type="submission" date="2024-02" db="EMBL/GenBank/DDBJ databases">
        <title>Comparative genomics of Cryptococcus and Kwoniella reveals pathogenesis evolution and contrasting modes of karyotype evolution via chromosome fusion or intercentromeric recombination.</title>
        <authorList>
            <person name="Coelho M.A."/>
            <person name="David-Palma M."/>
            <person name="Shea T."/>
            <person name="Bowers K."/>
            <person name="McGinley-Smith S."/>
            <person name="Mohammad A.W."/>
            <person name="Gnirke A."/>
            <person name="Yurkov A.M."/>
            <person name="Nowrousian M."/>
            <person name="Sun S."/>
            <person name="Cuomo C.A."/>
            <person name="Heitman J."/>
        </authorList>
    </citation>
    <scope>NUCLEOTIDE SEQUENCE</scope>
    <source>
        <strain evidence="3">CBS 10118</strain>
    </source>
</reference>
<feature type="compositionally biased region" description="Low complexity" evidence="1">
    <location>
        <begin position="210"/>
        <end position="226"/>
    </location>
</feature>
<feature type="compositionally biased region" description="Low complexity" evidence="1">
    <location>
        <begin position="82"/>
        <end position="102"/>
    </location>
</feature>
<dbReference type="Proteomes" id="UP000092730">
    <property type="component" value="Chromosome 3"/>
</dbReference>
<gene>
    <name evidence="2" type="ORF">I302_08887</name>
    <name evidence="3" type="ORF">I302_105039</name>
</gene>
<feature type="compositionally biased region" description="Polar residues" evidence="1">
    <location>
        <begin position="227"/>
        <end position="240"/>
    </location>
</feature>
<evidence type="ECO:0000313" key="3">
    <source>
        <dbReference type="EMBL" id="WVW83023.1"/>
    </source>
</evidence>
<evidence type="ECO:0000313" key="2">
    <source>
        <dbReference type="EMBL" id="OCF21215.1"/>
    </source>
</evidence>
<dbReference type="OrthoDB" id="2564626at2759"/>
<accession>A0A1B9FR20</accession>
<evidence type="ECO:0000313" key="4">
    <source>
        <dbReference type="Proteomes" id="UP000092730"/>
    </source>
</evidence>
<name>A0A1B9FR20_9TREE</name>
<feature type="compositionally biased region" description="Polar residues" evidence="1">
    <location>
        <begin position="30"/>
        <end position="43"/>
    </location>
</feature>
<protein>
    <submittedName>
        <fullName evidence="2">Uncharacterized protein</fullName>
    </submittedName>
</protein>
<proteinExistence type="predicted"/>